<dbReference type="AlphaFoldDB" id="A0A9P1KDA5"/>
<protein>
    <submittedName>
        <fullName evidence="2">Uncharacterized protein</fullName>
    </submittedName>
</protein>
<reference evidence="2 3" key="1">
    <citation type="submission" date="2014-02" db="EMBL/GenBank/DDBJ databases">
        <authorList>
            <person name="Genoscope - CEA"/>
        </authorList>
    </citation>
    <scope>NUCLEOTIDE SEQUENCE [LARGE SCALE GENOMIC DNA]</scope>
    <source>
        <strain evidence="2 3">PCC 8005</strain>
    </source>
</reference>
<evidence type="ECO:0000256" key="1">
    <source>
        <dbReference type="SAM" id="MobiDB-lite"/>
    </source>
</evidence>
<keyword evidence="3" id="KW-1185">Reference proteome</keyword>
<feature type="compositionally biased region" description="Basic and acidic residues" evidence="1">
    <location>
        <begin position="57"/>
        <end position="74"/>
    </location>
</feature>
<dbReference type="Proteomes" id="UP000032946">
    <property type="component" value="Chromosome"/>
</dbReference>
<sequence>MPEITTWWGLKPLVAGYKRLISDHPYNCLYVPTFGIQPSKQGREPKVINEVSSGSREPIEHRVKGNGDRHQPKF</sequence>
<feature type="region of interest" description="Disordered" evidence="1">
    <location>
        <begin position="49"/>
        <end position="74"/>
    </location>
</feature>
<name>A0A9P1KDA5_9CYAN</name>
<dbReference type="EMBL" id="FO818640">
    <property type="protein sequence ID" value="CDM94394.1"/>
    <property type="molecule type" value="Genomic_DNA"/>
</dbReference>
<proteinExistence type="predicted"/>
<evidence type="ECO:0000313" key="2">
    <source>
        <dbReference type="EMBL" id="CDM94394.1"/>
    </source>
</evidence>
<organism evidence="2 3">
    <name type="scientific">Limnospira indica PCC 8005</name>
    <dbReference type="NCBI Taxonomy" id="376219"/>
    <lineage>
        <taxon>Bacteria</taxon>
        <taxon>Bacillati</taxon>
        <taxon>Cyanobacteriota</taxon>
        <taxon>Cyanophyceae</taxon>
        <taxon>Oscillatoriophycideae</taxon>
        <taxon>Oscillatoriales</taxon>
        <taxon>Sirenicapillariaceae</taxon>
        <taxon>Limnospira</taxon>
    </lineage>
</organism>
<gene>
    <name evidence="2" type="ORF">ARTHRO_12068</name>
</gene>
<accession>A0A9P1KDA5</accession>
<evidence type="ECO:0000313" key="3">
    <source>
        <dbReference type="Proteomes" id="UP000032946"/>
    </source>
</evidence>